<dbReference type="Proteomes" id="UP000298324">
    <property type="component" value="Unassembled WGS sequence"/>
</dbReference>
<gene>
    <name evidence="2" type="ORF">Psch_00813</name>
</gene>
<protein>
    <submittedName>
        <fullName evidence="2">Serine dehydratase alpha chain</fullName>
    </submittedName>
</protein>
<accession>A0A4Y7REN5</accession>
<dbReference type="Pfam" id="PF03313">
    <property type="entry name" value="SDH_alpha"/>
    <property type="match status" value="1"/>
</dbReference>
<organism evidence="2 3">
    <name type="scientific">Pelotomaculum schinkii</name>
    <dbReference type="NCBI Taxonomy" id="78350"/>
    <lineage>
        <taxon>Bacteria</taxon>
        <taxon>Bacillati</taxon>
        <taxon>Bacillota</taxon>
        <taxon>Clostridia</taxon>
        <taxon>Eubacteriales</taxon>
        <taxon>Desulfotomaculaceae</taxon>
        <taxon>Pelotomaculum</taxon>
    </lineage>
</organism>
<dbReference type="RefSeq" id="WP_243123944.1">
    <property type="nucleotide sequence ID" value="NZ_QFGA01000001.1"/>
</dbReference>
<reference evidence="2 3" key="1">
    <citation type="journal article" date="2018" name="Environ. Microbiol.">
        <title>Novel energy conservation strategies and behaviour of Pelotomaculum schinkii driving syntrophic propionate catabolism.</title>
        <authorList>
            <person name="Hidalgo-Ahumada C.A.P."/>
            <person name="Nobu M.K."/>
            <person name="Narihiro T."/>
            <person name="Tamaki H."/>
            <person name="Liu W.T."/>
            <person name="Kamagata Y."/>
            <person name="Stams A.J.M."/>
            <person name="Imachi H."/>
            <person name="Sousa D.Z."/>
        </authorList>
    </citation>
    <scope>NUCLEOTIDE SEQUENCE [LARGE SCALE GENOMIC DNA]</scope>
    <source>
        <strain evidence="2 3">HH</strain>
    </source>
</reference>
<name>A0A4Y7REN5_9FIRM</name>
<feature type="domain" description="Serine dehydratase-like alpha subunit" evidence="1">
    <location>
        <begin position="40"/>
        <end position="262"/>
    </location>
</feature>
<comment type="caution">
    <text evidence="2">The sequence shown here is derived from an EMBL/GenBank/DDBJ whole genome shotgun (WGS) entry which is preliminary data.</text>
</comment>
<keyword evidence="3" id="KW-1185">Reference proteome</keyword>
<evidence type="ECO:0000259" key="1">
    <source>
        <dbReference type="Pfam" id="PF03313"/>
    </source>
</evidence>
<evidence type="ECO:0000313" key="3">
    <source>
        <dbReference type="Proteomes" id="UP000298324"/>
    </source>
</evidence>
<dbReference type="AlphaFoldDB" id="A0A4Y7REN5"/>
<dbReference type="EMBL" id="QFGA01000001">
    <property type="protein sequence ID" value="TEB07266.1"/>
    <property type="molecule type" value="Genomic_DNA"/>
</dbReference>
<sequence length="474" mass="50502">MLDKILELVEKKRYRIGSLTFGETIEIASELDLPVSEVVLAEAMFRNSMTKQEVLNAVINAFAHNLYAAEVGITSGSSFLFGKVAKELAEQNFARRLIEDDLINRILVYTLAAQVGNHSCGLQPCAGTGDSCTYTGLFKALKETVEDKEELARAVAVMLKVGTIFRAGKTSTGCNMEGFGAGAAAAAATLVELRKGSPQAMAKAVVLALSPTIGNPCTPRVTVAGLCATHIGGGVLIGNLAANLALHTNIPVNVPVDVMIAMAAAVHPVSAQHIVPVVIKYMQPFFKTNLDVDYYVNGQIKEQEQQTIKDTMAYALHEARALAEKANSIVKPFGEAVVGGSSQAVGSPTNAARIAHVLAKGEIKGVKIELYPELFARRGINVPGILMGAVLGVGTDDSAAYRKIMQKVREMKINVEILQVDEPQMQRVTVLAAGQNAMVETLNRGGARLTLKNASPSLQEARKAARRLGIVLVD</sequence>
<dbReference type="InterPro" id="IPR005130">
    <property type="entry name" value="Ser_deHydtase-like_asu"/>
</dbReference>
<proteinExistence type="predicted"/>
<evidence type="ECO:0000313" key="2">
    <source>
        <dbReference type="EMBL" id="TEB07266.1"/>
    </source>
</evidence>